<dbReference type="AlphaFoldDB" id="A0A101SLR7"/>
<gene>
    <name evidence="1" type="ORF">AQJ64_39010</name>
</gene>
<dbReference type="RefSeq" id="WP_059203405.1">
    <property type="nucleotide sequence ID" value="NZ_KQ948783.1"/>
</dbReference>
<dbReference type="Proteomes" id="UP000052982">
    <property type="component" value="Unassembled WGS sequence"/>
</dbReference>
<reference evidence="1 2" key="1">
    <citation type="submission" date="2015-10" db="EMBL/GenBank/DDBJ databases">
        <title>Draft genome sequence of Streptomyces griseoruber DSM 40281, type strain for the species Streptomyces griseoruber.</title>
        <authorList>
            <person name="Ruckert C."/>
            <person name="Winkler A."/>
            <person name="Kalinowski J."/>
            <person name="Kampfer P."/>
            <person name="Glaeser S."/>
        </authorList>
    </citation>
    <scope>NUCLEOTIDE SEQUENCE [LARGE SCALE GENOMIC DNA]</scope>
    <source>
        <strain evidence="1 2">DSM 40281</strain>
    </source>
</reference>
<evidence type="ECO:0000313" key="2">
    <source>
        <dbReference type="Proteomes" id="UP000052982"/>
    </source>
</evidence>
<evidence type="ECO:0000313" key="1">
    <source>
        <dbReference type="EMBL" id="KUN76128.1"/>
    </source>
</evidence>
<protein>
    <submittedName>
        <fullName evidence="1">Uncharacterized protein</fullName>
    </submittedName>
</protein>
<dbReference type="EMBL" id="LMWW01000068">
    <property type="protein sequence ID" value="KUN76128.1"/>
    <property type="molecule type" value="Genomic_DNA"/>
</dbReference>
<dbReference type="OrthoDB" id="5193571at2"/>
<comment type="caution">
    <text evidence="1">The sequence shown here is derived from an EMBL/GenBank/DDBJ whole genome shotgun (WGS) entry which is preliminary data.</text>
</comment>
<name>A0A101SLR7_9ACTN</name>
<organism evidence="1 2">
    <name type="scientific">Streptomyces griseoruber</name>
    <dbReference type="NCBI Taxonomy" id="1943"/>
    <lineage>
        <taxon>Bacteria</taxon>
        <taxon>Bacillati</taxon>
        <taxon>Actinomycetota</taxon>
        <taxon>Actinomycetes</taxon>
        <taxon>Kitasatosporales</taxon>
        <taxon>Streptomycetaceae</taxon>
        <taxon>Streptomyces</taxon>
    </lineage>
</organism>
<dbReference type="STRING" id="1943.AQJ64_39010"/>
<sequence>MPIRSGWLSPDGQTREDTRLVSLGALTPVSPVATRSGVLPGSATGAYRIAGLTVTGTTGTMTATVSPGRALIQGTDAQGAYPVALTEYVNLVLADGDAQYGRIDLVVVRIHDDLYDGSARSEAVIEVVKGTPAATPAAPAVPALSLPLYQVTVPKGASAGTTAVDWSTALTDRRTATVGVGGILPVTTDTTNGSYPGQYRDVGGQLQRWSGTAWTDYPVLPTWQSWTPTWTTSTGSATPSFGNATVSCRYVKFGTTVHLNFSIAFGSTTNFGSGATTNDNWRFSLPVAAAAARPLIGFAEIAAGDAPNRATARLYLSTTTAFELILASGRPTATAFTATGGLDSLTPWTWASGHAVVGSATYEAAA</sequence>
<accession>A0A101SLR7</accession>
<keyword evidence="2" id="KW-1185">Reference proteome</keyword>
<proteinExistence type="predicted"/>